<comment type="caution">
    <text evidence="6">The sequence shown here is derived from an EMBL/GenBank/DDBJ whole genome shotgun (WGS) entry which is preliminary data.</text>
</comment>
<comment type="similarity">
    <text evidence="1">Belongs to the protein kinase superfamily. STE Ser/Thr protein kinase family. STE20 subfamily.</text>
</comment>
<dbReference type="Pfam" id="PF00069">
    <property type="entry name" value="Pkinase"/>
    <property type="match status" value="1"/>
</dbReference>
<keyword evidence="6" id="KW-0418">Kinase</keyword>
<keyword evidence="3" id="KW-0547">Nucleotide-binding</keyword>
<proteinExistence type="inferred from homology"/>
<dbReference type="Gene3D" id="3.30.200.20">
    <property type="entry name" value="Phosphorylase Kinase, domain 1"/>
    <property type="match status" value="1"/>
</dbReference>
<reference evidence="6 7" key="1">
    <citation type="submission" date="2019-09" db="EMBL/GenBank/DDBJ databases">
        <title>Bird 10,000 Genomes (B10K) Project - Family phase.</title>
        <authorList>
            <person name="Zhang G."/>
        </authorList>
    </citation>
    <scope>NUCLEOTIDE SEQUENCE [LARGE SCALE GENOMIC DNA]</scope>
    <source>
        <strain evidence="6">B10K-DU-002-15</strain>
        <tissue evidence="6">Muscle</tissue>
    </source>
</reference>
<dbReference type="EC" id="2.7.11.1" evidence="2"/>
<evidence type="ECO:0000313" key="7">
    <source>
        <dbReference type="Proteomes" id="UP000523146"/>
    </source>
</evidence>
<keyword evidence="6" id="KW-0808">Transferase</keyword>
<gene>
    <name evidence="6" type="primary">Pak1_4</name>
    <name evidence="6" type="ORF">TOXRED_R02620</name>
</gene>
<dbReference type="InterPro" id="IPR011009">
    <property type="entry name" value="Kinase-like_dom_sf"/>
</dbReference>
<name>A0A7K5JHB4_TOXRE</name>
<keyword evidence="4" id="KW-0067">ATP-binding</keyword>
<dbReference type="PANTHER" id="PTHR45832:SF22">
    <property type="entry name" value="SERINE_THREONINE-PROTEIN KINASE SAMKA-RELATED"/>
    <property type="match status" value="1"/>
</dbReference>
<feature type="non-terminal residue" evidence="6">
    <location>
        <position position="1"/>
    </location>
</feature>
<organism evidence="6 7">
    <name type="scientific">Toxostoma redivivum</name>
    <name type="common">California thrasher</name>
    <dbReference type="NCBI Taxonomy" id="99882"/>
    <lineage>
        <taxon>Eukaryota</taxon>
        <taxon>Metazoa</taxon>
        <taxon>Chordata</taxon>
        <taxon>Craniata</taxon>
        <taxon>Vertebrata</taxon>
        <taxon>Euteleostomi</taxon>
        <taxon>Archelosauria</taxon>
        <taxon>Archosauria</taxon>
        <taxon>Dinosauria</taxon>
        <taxon>Saurischia</taxon>
        <taxon>Theropoda</taxon>
        <taxon>Coelurosauria</taxon>
        <taxon>Aves</taxon>
        <taxon>Neognathae</taxon>
        <taxon>Neoaves</taxon>
        <taxon>Telluraves</taxon>
        <taxon>Australaves</taxon>
        <taxon>Passeriformes</taxon>
        <taxon>Mimidae</taxon>
        <taxon>Toxostoma</taxon>
    </lineage>
</organism>
<dbReference type="AlphaFoldDB" id="A0A7K5JHB4"/>
<dbReference type="Proteomes" id="UP000523146">
    <property type="component" value="Unassembled WGS sequence"/>
</dbReference>
<dbReference type="GO" id="GO:0005524">
    <property type="term" value="F:ATP binding"/>
    <property type="evidence" value="ECO:0007669"/>
    <property type="project" value="UniProtKB-KW"/>
</dbReference>
<dbReference type="PROSITE" id="PS50011">
    <property type="entry name" value="PROTEIN_KINASE_DOM"/>
    <property type="match status" value="1"/>
</dbReference>
<evidence type="ECO:0000259" key="5">
    <source>
        <dbReference type="PROSITE" id="PS50011"/>
    </source>
</evidence>
<dbReference type="InterPro" id="IPR051931">
    <property type="entry name" value="PAK3-like"/>
</dbReference>
<dbReference type="EMBL" id="VXBI01022730">
    <property type="protein sequence ID" value="NWS93311.1"/>
    <property type="molecule type" value="Genomic_DNA"/>
</dbReference>
<dbReference type="SUPFAM" id="SSF56112">
    <property type="entry name" value="Protein kinase-like (PK-like)"/>
    <property type="match status" value="1"/>
</dbReference>
<evidence type="ECO:0000313" key="6">
    <source>
        <dbReference type="EMBL" id="NWS93311.1"/>
    </source>
</evidence>
<feature type="domain" description="Protein kinase" evidence="5">
    <location>
        <begin position="1"/>
        <end position="77"/>
    </location>
</feature>
<protein>
    <recommendedName>
        <fullName evidence="2">non-specific serine/threonine protein kinase</fullName>
        <ecNumber evidence="2">2.7.11.1</ecNumber>
    </recommendedName>
</protein>
<evidence type="ECO:0000256" key="3">
    <source>
        <dbReference type="ARBA" id="ARBA00022741"/>
    </source>
</evidence>
<sequence length="77" mass="8955">VAIKKISLLQESSNKRCVNEIQVMRYNKNANLVNYVDSYLVHEELWLVMEYMDGGSLYDVIRETRMAEGEIAVVSRE</sequence>
<dbReference type="GO" id="GO:0004674">
    <property type="term" value="F:protein serine/threonine kinase activity"/>
    <property type="evidence" value="ECO:0007669"/>
    <property type="project" value="UniProtKB-EC"/>
</dbReference>
<evidence type="ECO:0000256" key="1">
    <source>
        <dbReference type="ARBA" id="ARBA00008874"/>
    </source>
</evidence>
<dbReference type="InterPro" id="IPR000719">
    <property type="entry name" value="Prot_kinase_dom"/>
</dbReference>
<feature type="non-terminal residue" evidence="6">
    <location>
        <position position="77"/>
    </location>
</feature>
<accession>A0A7K5JHB4</accession>
<evidence type="ECO:0000256" key="2">
    <source>
        <dbReference type="ARBA" id="ARBA00012513"/>
    </source>
</evidence>
<dbReference type="PANTHER" id="PTHR45832">
    <property type="entry name" value="SERINE/THREONINE-PROTEIN KINASE SAMKA-RELATED-RELATED"/>
    <property type="match status" value="1"/>
</dbReference>
<evidence type="ECO:0000256" key="4">
    <source>
        <dbReference type="ARBA" id="ARBA00022840"/>
    </source>
</evidence>
<keyword evidence="7" id="KW-1185">Reference proteome</keyword>